<evidence type="ECO:0000256" key="1">
    <source>
        <dbReference type="SAM" id="Phobius"/>
    </source>
</evidence>
<name>A0A6G0ZFV3_APHCR</name>
<dbReference type="EMBL" id="VUJU01000508">
    <property type="protein sequence ID" value="KAF0769944.1"/>
    <property type="molecule type" value="Genomic_DNA"/>
</dbReference>
<keyword evidence="1" id="KW-1133">Transmembrane helix</keyword>
<keyword evidence="1" id="KW-0472">Membrane</keyword>
<feature type="transmembrane region" description="Helical" evidence="1">
    <location>
        <begin position="6"/>
        <end position="31"/>
    </location>
</feature>
<dbReference type="Proteomes" id="UP000478052">
    <property type="component" value="Unassembled WGS sequence"/>
</dbReference>
<gene>
    <name evidence="2" type="ORF">FWK35_00017106</name>
</gene>
<evidence type="ECO:0000313" key="2">
    <source>
        <dbReference type="EMBL" id="KAF0769944.1"/>
    </source>
</evidence>
<keyword evidence="1" id="KW-0812">Transmembrane</keyword>
<protein>
    <submittedName>
        <fullName evidence="2">Uncharacterized protein</fullName>
    </submittedName>
</protein>
<accession>A0A6G0ZFV3</accession>
<sequence length="175" mass="20957">MYFIVIVNIIYYLFIGSWYFLILFKLCISIYHEFGAIKAKQYESFVRALTYQKCTLIANDSERSEECIDFTMICVFFFLSVYTSNFGGGFRCKSEYPWYIIEVKSKQFPTVFKKIEKKNDGKTGIFTQNQLVFDQIEFFLWFVDKKFLDDQKVPYEFISRSVDKFFLALSKYLKI</sequence>
<evidence type="ECO:0000313" key="3">
    <source>
        <dbReference type="Proteomes" id="UP000478052"/>
    </source>
</evidence>
<comment type="caution">
    <text evidence="2">The sequence shown here is derived from an EMBL/GenBank/DDBJ whole genome shotgun (WGS) entry which is preliminary data.</text>
</comment>
<dbReference type="AlphaFoldDB" id="A0A6G0ZFV3"/>
<proteinExistence type="predicted"/>
<dbReference type="OrthoDB" id="5920073at2759"/>
<organism evidence="2 3">
    <name type="scientific">Aphis craccivora</name>
    <name type="common">Cowpea aphid</name>
    <dbReference type="NCBI Taxonomy" id="307492"/>
    <lineage>
        <taxon>Eukaryota</taxon>
        <taxon>Metazoa</taxon>
        <taxon>Ecdysozoa</taxon>
        <taxon>Arthropoda</taxon>
        <taxon>Hexapoda</taxon>
        <taxon>Insecta</taxon>
        <taxon>Pterygota</taxon>
        <taxon>Neoptera</taxon>
        <taxon>Paraneoptera</taxon>
        <taxon>Hemiptera</taxon>
        <taxon>Sternorrhyncha</taxon>
        <taxon>Aphidomorpha</taxon>
        <taxon>Aphidoidea</taxon>
        <taxon>Aphididae</taxon>
        <taxon>Aphidini</taxon>
        <taxon>Aphis</taxon>
        <taxon>Aphis</taxon>
    </lineage>
</organism>
<reference evidence="2 3" key="1">
    <citation type="submission" date="2019-08" db="EMBL/GenBank/DDBJ databases">
        <title>Whole genome of Aphis craccivora.</title>
        <authorList>
            <person name="Voronova N.V."/>
            <person name="Shulinski R.S."/>
            <person name="Bandarenka Y.V."/>
            <person name="Zhorov D.G."/>
            <person name="Warner D."/>
        </authorList>
    </citation>
    <scope>NUCLEOTIDE SEQUENCE [LARGE SCALE GENOMIC DNA]</scope>
    <source>
        <strain evidence="2">180601</strain>
        <tissue evidence="2">Whole Body</tissue>
    </source>
</reference>
<keyword evidence="3" id="KW-1185">Reference proteome</keyword>